<dbReference type="EMBL" id="WWEO01000042">
    <property type="protein sequence ID" value="NCD70163.1"/>
    <property type="molecule type" value="Genomic_DNA"/>
</dbReference>
<keyword evidence="2" id="KW-1185">Reference proteome</keyword>
<dbReference type="AlphaFoldDB" id="A0A966DSI1"/>
<accession>A0A966DSI1</accession>
<reference evidence="1" key="2">
    <citation type="submission" date="2020-10" db="EMBL/GenBank/DDBJ databases">
        <title>Mucilaginibacter sp. nov., isolated from soil.</title>
        <authorList>
            <person name="Jeon C.O."/>
        </authorList>
    </citation>
    <scope>NUCLEOTIDE SEQUENCE</scope>
    <source>
        <strain evidence="1">R11</strain>
    </source>
</reference>
<dbReference type="RefSeq" id="WP_166586127.1">
    <property type="nucleotide sequence ID" value="NZ_WWEO01000042.1"/>
</dbReference>
<dbReference type="Proteomes" id="UP000638732">
    <property type="component" value="Unassembled WGS sequence"/>
</dbReference>
<name>A0A966DSI1_9SPHI</name>
<protein>
    <submittedName>
        <fullName evidence="1">Uncharacterized protein</fullName>
    </submittedName>
</protein>
<gene>
    <name evidence="1" type="ORF">GSY63_12415</name>
</gene>
<evidence type="ECO:0000313" key="2">
    <source>
        <dbReference type="Proteomes" id="UP000638732"/>
    </source>
</evidence>
<comment type="caution">
    <text evidence="1">The sequence shown here is derived from an EMBL/GenBank/DDBJ whole genome shotgun (WGS) entry which is preliminary data.</text>
</comment>
<evidence type="ECO:0000313" key="1">
    <source>
        <dbReference type="EMBL" id="NCD70163.1"/>
    </source>
</evidence>
<proteinExistence type="predicted"/>
<organism evidence="1 2">
    <name type="scientific">Mucilaginibacter agri</name>
    <dbReference type="NCBI Taxonomy" id="2695265"/>
    <lineage>
        <taxon>Bacteria</taxon>
        <taxon>Pseudomonadati</taxon>
        <taxon>Bacteroidota</taxon>
        <taxon>Sphingobacteriia</taxon>
        <taxon>Sphingobacteriales</taxon>
        <taxon>Sphingobacteriaceae</taxon>
        <taxon>Mucilaginibacter</taxon>
    </lineage>
</organism>
<sequence>MTSNDKMTSMDELTWEKELVQWEIIRLSNEFKSCKKGPLCELMIARELATLTLKLTFLLRKGAGSGRLN</sequence>
<reference evidence="1" key="1">
    <citation type="submission" date="2020-01" db="EMBL/GenBank/DDBJ databases">
        <authorList>
            <person name="Seo Y.L."/>
        </authorList>
    </citation>
    <scope>NUCLEOTIDE SEQUENCE</scope>
    <source>
        <strain evidence="1">R11</strain>
    </source>
</reference>